<feature type="compositionally biased region" description="Basic and acidic residues" evidence="11">
    <location>
        <begin position="1"/>
        <end position="29"/>
    </location>
</feature>
<feature type="compositionally biased region" description="Basic and acidic residues" evidence="11">
    <location>
        <begin position="125"/>
        <end position="140"/>
    </location>
</feature>
<feature type="region of interest" description="Disordered" evidence="11">
    <location>
        <begin position="974"/>
        <end position="995"/>
    </location>
</feature>
<keyword evidence="7" id="KW-0067">ATP-binding</keyword>
<feature type="compositionally biased region" description="Basic and acidic residues" evidence="11">
    <location>
        <begin position="978"/>
        <end position="990"/>
    </location>
</feature>
<keyword evidence="4" id="KW-0808">Transferase</keyword>
<dbReference type="CDD" id="cd05170">
    <property type="entry name" value="PIKKc_SMG1"/>
    <property type="match status" value="1"/>
</dbReference>
<protein>
    <recommendedName>
        <fullName evidence="2">non-specific serine/threonine protein kinase</fullName>
        <ecNumber evidence="2">2.7.11.1</ecNumber>
    </recommendedName>
</protein>
<feature type="region of interest" description="Disordered" evidence="11">
    <location>
        <begin position="1"/>
        <end position="140"/>
    </location>
</feature>
<dbReference type="InterPro" id="IPR050517">
    <property type="entry name" value="DDR_Repair_Kinase"/>
</dbReference>
<evidence type="ECO:0000259" key="12">
    <source>
        <dbReference type="PROSITE" id="PS50290"/>
    </source>
</evidence>
<evidence type="ECO:0000256" key="5">
    <source>
        <dbReference type="ARBA" id="ARBA00022741"/>
    </source>
</evidence>
<dbReference type="InterPro" id="IPR014009">
    <property type="entry name" value="PIK_FAT"/>
</dbReference>
<dbReference type="InterPro" id="IPR018936">
    <property type="entry name" value="PI3/4_kinase_CS"/>
</dbReference>
<dbReference type="InterPro" id="IPR011009">
    <property type="entry name" value="Kinase-like_dom_sf"/>
</dbReference>
<dbReference type="Gene3D" id="1.10.1070.11">
    <property type="entry name" value="Phosphatidylinositol 3-/4-kinase, catalytic domain"/>
    <property type="match status" value="1"/>
</dbReference>
<feature type="compositionally biased region" description="Basic and acidic residues" evidence="11">
    <location>
        <begin position="3120"/>
        <end position="3131"/>
    </location>
</feature>
<dbReference type="SUPFAM" id="SSF56112">
    <property type="entry name" value="Protein kinase-like (PK-like)"/>
    <property type="match status" value="1"/>
</dbReference>
<evidence type="ECO:0000256" key="3">
    <source>
        <dbReference type="ARBA" id="ARBA00022527"/>
    </source>
</evidence>
<evidence type="ECO:0000256" key="7">
    <source>
        <dbReference type="ARBA" id="ARBA00022840"/>
    </source>
</evidence>
<dbReference type="InterPro" id="IPR016024">
    <property type="entry name" value="ARM-type_fold"/>
</dbReference>
<keyword evidence="10" id="KW-0175">Coiled coil</keyword>
<proteinExistence type="inferred from homology"/>
<dbReference type="PANTHER" id="PTHR11139:SF71">
    <property type="entry name" value="SERINE_THREONINE-PROTEIN KINASE SMG1"/>
    <property type="match status" value="1"/>
</dbReference>
<keyword evidence="5" id="KW-0547">Nucleotide-binding</keyword>
<dbReference type="Pfam" id="PF00454">
    <property type="entry name" value="PI3_PI4_kinase"/>
    <property type="match status" value="1"/>
</dbReference>
<feature type="coiled-coil region" evidence="10">
    <location>
        <begin position="1668"/>
        <end position="1702"/>
    </location>
</feature>
<sequence>MNEASDGVRDKSSDRKDESQSKDMGKEGGKSTSSLSENASRTPKMVENSGSKQPASDLKPSERYRSDRPSYDKRYESRERPPYGNVNGYKPSGRGRRDFDRRPPKTGKPYRGRGDFKGAGGAGSYRRDERRDPEAKRIYDNQDETRLSKLLKKLQRETERDRKLYTIKQLIDYIHTQEGAKLASRSMEEVLDNLKDVLGYKEVKAEVVYCIGLVGTLSGSDAQSYFNWIFGQITSLIEDDIKIMFLQALLEPLKCDEMQWTADFMEMLLGQLQSLLENADTPELLTAVVNVILQLTNTYPKVFQMFFRRDRVIEFTSRALVSFRQFWLADQEFTQELLGQFLEDMEAYVEDLGVVSQNADKLGPAPEEISKIGSLLRVFTTVVKSLGPTFDHSKSVELSLPYLIEVLKSVSAVYKTLLGLRSIALLEETYRHLLGDIEKSFNTLLEACGDEGLVRLVTSTPFQDVTYTAREAETVCMFNLWALGEIGNTKNNLIGMWALSPSLFDLYSERLDVVRPSVSVQYPGLQYAILQALYSHSNTHGNFISTSSLLTQSSPNESSLFASVSPSTSSNFSRLLKVLADLLRHSSTSFDCKLLAVRWVTELVVSLHSSPQVFTTHQFLSLVQALYTVGYDQEEDVASAVHICLTNLFQNPRTYPKYIIKGCVKLCMYRLNEGSEILRDNYFSLICLLPVNVTTSKNNGLYLLEEDSQLVYSEGSVGLDALWQVCRSYSTRPPLGSFHSHNFKQVMGYLLQNQKSKVVGSQAWLDAMFQSAQRPSSKQEWKSTDPLVIQNYISQSPTVQWYWATWEAAQFCVLTRLKTPLGKPQETFTSIEAPMSGDCRQRVKLVLQFMEQLERHLYNAYEGAAVSMPNLPKAVRTFFRTNKNTCLEWLSRIRMYVIVMALHAGMYTSVVRHASILMLELKDAENVQVSDEICIHYLVQALCLLGEADSVQGVYEVAAKEYRTVIQGLLQTEEDRDETVKSDETGKSDEAPTVPSKITGILGRPSLGPGAALGTRINMFANEVLNCYVQLEDWGSALEWQESAMSSFDHEEMGEARQHLDLVMGDGADWGLTCGVQGALCKLVRASTTAHQHAVNNHKSEIMKELTETMDVCEGILKTQCTEWPILASPDVLSMLTMAATLQDHIDNKSVCLLPLSDNLQVDETDHNVSTFLQAIRLVKLQQAISGGVPPVKELSEQLKKLQLSTSSLARKQHNYSLAKSVLNKHAAILLEGRSEVMKGHDLDTLKVSLKELHEVNGASMVDVLRLQREAAKLIHSTGDHRESVELLSGSVVGYVCSEKVRSAVCSKLAARSLLTLVKWLQVDYKLLSSVALGVGQGDGASSLAHNMDDLLMIEERTAASNMRLINQEGTDVKIGDNPILMDTDRIVGRLLHLSTIQCESLPKSWYAFAGWCYKWGRKAVDSASQYDDGTETRRQLIVACEALQTPMGEISLEALLEVWRGVVRRIYHYYQLSASSYFKFLKLNGGTNPLKEQNTEDCNVISTLRVLRLLVKHAWELRAVLEDGLAATPTAPWKGIIPQLFSRLSHPEAYVRQSISDLLCRLAEDAPHLIVYPAVVGSSTSRLDAKTESGLLNNYLAKDGDVDGATEGNSQEEEEIPVETEAESLLHNCILSMLNTLATNFPQMIGDVKQLIKELRRITLLWDELWLGSLNQQHGDVERRISQLETEIKKVNNNSALSKEERTAIIREKHRAVLKPTVYLMERLCEITSQPPETPHETWFQDTYGQLITNALNRLKNPPNPSHPRASWHPFKQIHVSLQQKAQKRNSLMLSMQEISPKLHALRNTVIAMPGLGTAGQIVTIESVSNVVQILPTKTKPKKLVFKGSDGKRYPYLFKGLEDLHLDERIMQFLNIVNNMFAADNKGSHEVFRARHYSVTPLGPRSGLIQWVDGATPLFALYKRWQQREALVQLLKQQASGGASAAQQPSIPRPSEVYYNKLAPLLKEKGIKDLENRKDWPLSVQRKALEELMAETPRDLLARELWCSSNGPNEWWYVTQTFARSTAVMSMIGYIIGLGDRHLDNVLVDLATGEVLHIDYNVCFEKGNSLRVPERVHFRLTQNVEAALGITGIEGTFRLASEHVMKTLRKGRETLLTLLEAFVYDPLVDWTTGNEGGFAGAFYGGGLAPGVGEGRQGKADMEREITSSMFSIRVAEMKVPWIQNRYKEYVVLKANRDGVNTLVQEKIKECRDWHLMHKHVMNQVQGSAFQKMCNDIASSLSLGTPSFAAAKEFLQGAGQGSVVQQCEQVESELTGHLQLQRTNLTRVIDVLHTYATIVAQFGQSFANNTRTSNYLTWLQELTTDFTEDKCLQIVQHCADLYGDGLFSPARVQLVLAADVRLQTIIQDTNTKLIKLLERRSLEKAEIRLLEQHVIDSRGAIDNFVRGAGDRLMDLTSRDGDWFLEELCSMSGNGEEGSQLSLMYRGLAVTNHVYTALQDLNVNFRNIILPEALKIIQSEDDSVYGVVSGLEGILADHGGSVGDRGLDTLIAQLEVLHRNAVMGMKNENLELLQRVSSMEAQFKSLLESGMSGSPQELTPGQMLLMGFNGLFTRLEDEFSTLLECIDGLQVPTVWKKVDVIKEAKSLQEFFHMCTQFAAAILGMEGGNCVDDEQFTRPIKRYIADYVRKQIIGFPSQLLGYIVCVLMEGMGLDVRAEIELKDIGAECKAPLEDLCKKAVDGGLRQGLFQQHHFTQASTLTSALDATWRRHDLTRRLDSNLELLKGSFQRAQLHLTRLHWVQEDVFIQAGIQPSHLMVASRATVMSEIKKCMQSVLGEEASLSHVQSQYSQLEGSITQRLKWAAGANPSLNLILQQFEDASLVRKQLAEEETKISQEVVRLCQGILHLEALRTRTAEAMSSDSNFLTLIQKCNESCRLTGQSSCSVTEQEVTLVQIMPLGEGQRTDTGWMKAALSEVNTQLQDADKKMLALKNSIDDAREGIKTEVNAIRTLLASHHKLMSDIRAILKSLAKQEETEQGDHVSEGSVRQYLNTYKKFSENLTMALKMIVSEEFTAETMAETKALLESLATQIPQIYDELVALAPPLVSASEEPRNGSPVSFATAVKKSSAAGVEEGRRAIPPDLTGTPPTSSPLTTAKPHVSTPVKKAEKISRDPKTGKAIQERNSYAVGVWRRVKMKLDGRDPDQNKRLSVAEQKEKKKKSENEIVFIFFDFLYNAFDDIYEMFLNNFMI</sequence>
<evidence type="ECO:0000256" key="6">
    <source>
        <dbReference type="ARBA" id="ARBA00022777"/>
    </source>
</evidence>
<dbReference type="Pfam" id="PF15785">
    <property type="entry name" value="SMG1"/>
    <property type="match status" value="2"/>
</dbReference>
<dbReference type="Gene3D" id="3.30.1010.10">
    <property type="entry name" value="Phosphatidylinositol 3-kinase Catalytic Subunit, Chain A, domain 4"/>
    <property type="match status" value="1"/>
</dbReference>
<keyword evidence="3" id="KW-0723">Serine/threonine-protein kinase</keyword>
<dbReference type="InterPro" id="IPR036940">
    <property type="entry name" value="PI3/4_kinase_cat_sf"/>
</dbReference>
<dbReference type="SMART" id="SM01345">
    <property type="entry name" value="Rapamycin_bind"/>
    <property type="match status" value="1"/>
</dbReference>
<dbReference type="InterPro" id="IPR031559">
    <property type="entry name" value="SMG1"/>
</dbReference>
<name>A0ABY7DMU5_MYAAR</name>
<feature type="domain" description="FAT" evidence="13">
    <location>
        <begin position="1089"/>
        <end position="1581"/>
    </location>
</feature>
<organism evidence="14 15">
    <name type="scientific">Mya arenaria</name>
    <name type="common">Soft-shell clam</name>
    <dbReference type="NCBI Taxonomy" id="6604"/>
    <lineage>
        <taxon>Eukaryota</taxon>
        <taxon>Metazoa</taxon>
        <taxon>Spiralia</taxon>
        <taxon>Lophotrochozoa</taxon>
        <taxon>Mollusca</taxon>
        <taxon>Bivalvia</taxon>
        <taxon>Autobranchia</taxon>
        <taxon>Heteroconchia</taxon>
        <taxon>Euheterodonta</taxon>
        <taxon>Imparidentia</taxon>
        <taxon>Neoheterodontei</taxon>
        <taxon>Myida</taxon>
        <taxon>Myoidea</taxon>
        <taxon>Myidae</taxon>
        <taxon>Mya</taxon>
    </lineage>
</organism>
<evidence type="ECO:0000313" key="14">
    <source>
        <dbReference type="EMBL" id="WAQ96320.1"/>
    </source>
</evidence>
<comment type="catalytic activity">
    <reaction evidence="8">
        <text>L-threonyl-[protein] + ATP = O-phospho-L-threonyl-[protein] + ADP + H(+)</text>
        <dbReference type="Rhea" id="RHEA:46608"/>
        <dbReference type="Rhea" id="RHEA-COMP:11060"/>
        <dbReference type="Rhea" id="RHEA-COMP:11605"/>
        <dbReference type="ChEBI" id="CHEBI:15378"/>
        <dbReference type="ChEBI" id="CHEBI:30013"/>
        <dbReference type="ChEBI" id="CHEBI:30616"/>
        <dbReference type="ChEBI" id="CHEBI:61977"/>
        <dbReference type="ChEBI" id="CHEBI:456216"/>
        <dbReference type="EC" id="2.7.11.1"/>
    </reaction>
</comment>
<reference evidence="14" key="1">
    <citation type="submission" date="2022-11" db="EMBL/GenBank/DDBJ databases">
        <title>Centuries of genome instability and evolution in soft-shell clam transmissible cancer (bioRxiv).</title>
        <authorList>
            <person name="Hart S.F.M."/>
            <person name="Yonemitsu M.A."/>
            <person name="Giersch R.M."/>
            <person name="Beal B.F."/>
            <person name="Arriagada G."/>
            <person name="Davis B.W."/>
            <person name="Ostrander E.A."/>
            <person name="Goff S.P."/>
            <person name="Metzger M.J."/>
        </authorList>
    </citation>
    <scope>NUCLEOTIDE SEQUENCE</scope>
    <source>
        <strain evidence="14">MELC-2E11</strain>
        <tissue evidence="14">Siphon/mantle</tissue>
    </source>
</reference>
<dbReference type="PROSITE" id="PS51189">
    <property type="entry name" value="FAT"/>
    <property type="match status" value="1"/>
</dbReference>
<accession>A0ABY7DMU5</accession>
<dbReference type="SMART" id="SM00146">
    <property type="entry name" value="PI3Kc"/>
    <property type="match status" value="1"/>
</dbReference>
<keyword evidence="15" id="KW-1185">Reference proteome</keyword>
<dbReference type="InterPro" id="IPR039414">
    <property type="entry name" value="SMG1_PIKKc"/>
</dbReference>
<dbReference type="Proteomes" id="UP001164746">
    <property type="component" value="Chromosome 2"/>
</dbReference>
<dbReference type="PROSITE" id="PS50290">
    <property type="entry name" value="PI3_4_KINASE_3"/>
    <property type="match status" value="1"/>
</dbReference>
<evidence type="ECO:0000256" key="10">
    <source>
        <dbReference type="SAM" id="Coils"/>
    </source>
</evidence>
<feature type="region of interest" description="Disordered" evidence="11">
    <location>
        <begin position="3079"/>
        <end position="3133"/>
    </location>
</feature>
<evidence type="ECO:0000256" key="9">
    <source>
        <dbReference type="ARBA" id="ARBA00048679"/>
    </source>
</evidence>
<dbReference type="EMBL" id="CP111013">
    <property type="protein sequence ID" value="WAQ96320.1"/>
    <property type="molecule type" value="Genomic_DNA"/>
</dbReference>
<feature type="domain" description="PI3K/PI4K catalytic" evidence="12">
    <location>
        <begin position="1825"/>
        <end position="2170"/>
    </location>
</feature>
<comment type="similarity">
    <text evidence="1">Belongs to the PI3/PI4-kinase family.</text>
</comment>
<evidence type="ECO:0000256" key="1">
    <source>
        <dbReference type="ARBA" id="ARBA00011031"/>
    </source>
</evidence>
<dbReference type="EC" id="2.7.11.1" evidence="2"/>
<evidence type="ECO:0000256" key="4">
    <source>
        <dbReference type="ARBA" id="ARBA00022679"/>
    </source>
</evidence>
<dbReference type="PROSITE" id="PS00916">
    <property type="entry name" value="PI3_4_KINASE_2"/>
    <property type="match status" value="1"/>
</dbReference>
<evidence type="ECO:0000256" key="2">
    <source>
        <dbReference type="ARBA" id="ARBA00012513"/>
    </source>
</evidence>
<feature type="compositionally biased region" description="Low complexity" evidence="11">
    <location>
        <begin position="3095"/>
        <end position="3110"/>
    </location>
</feature>
<evidence type="ECO:0000256" key="11">
    <source>
        <dbReference type="SAM" id="MobiDB-lite"/>
    </source>
</evidence>
<evidence type="ECO:0000259" key="13">
    <source>
        <dbReference type="PROSITE" id="PS51189"/>
    </source>
</evidence>
<feature type="coiled-coil region" evidence="10">
    <location>
        <begin position="2928"/>
        <end position="2955"/>
    </location>
</feature>
<feature type="compositionally biased region" description="Polar residues" evidence="11">
    <location>
        <begin position="30"/>
        <end position="41"/>
    </location>
</feature>
<dbReference type="InterPro" id="IPR000403">
    <property type="entry name" value="PI3/4_kinase_cat_dom"/>
</dbReference>
<keyword evidence="6" id="KW-0418">Kinase</keyword>
<evidence type="ECO:0000256" key="8">
    <source>
        <dbReference type="ARBA" id="ARBA00047899"/>
    </source>
</evidence>
<feature type="compositionally biased region" description="Basic and acidic residues" evidence="11">
    <location>
        <begin position="59"/>
        <end position="81"/>
    </location>
</feature>
<dbReference type="SUPFAM" id="SSF48371">
    <property type="entry name" value="ARM repeat"/>
    <property type="match status" value="1"/>
</dbReference>
<comment type="catalytic activity">
    <reaction evidence="9">
        <text>L-seryl-[protein] + ATP = O-phospho-L-seryl-[protein] + ADP + H(+)</text>
        <dbReference type="Rhea" id="RHEA:17989"/>
        <dbReference type="Rhea" id="RHEA-COMP:9863"/>
        <dbReference type="Rhea" id="RHEA-COMP:11604"/>
        <dbReference type="ChEBI" id="CHEBI:15378"/>
        <dbReference type="ChEBI" id="CHEBI:29999"/>
        <dbReference type="ChEBI" id="CHEBI:30616"/>
        <dbReference type="ChEBI" id="CHEBI:83421"/>
        <dbReference type="ChEBI" id="CHEBI:456216"/>
        <dbReference type="EC" id="2.7.11.1"/>
    </reaction>
</comment>
<dbReference type="PANTHER" id="PTHR11139">
    <property type="entry name" value="ATAXIA TELANGIECTASIA MUTATED ATM -RELATED"/>
    <property type="match status" value="1"/>
</dbReference>
<evidence type="ECO:0000313" key="15">
    <source>
        <dbReference type="Proteomes" id="UP001164746"/>
    </source>
</evidence>
<gene>
    <name evidence="14" type="ORF">MAR_029010</name>
</gene>